<accession>A0A563W2B5</accession>
<dbReference type="InterPro" id="IPR013216">
    <property type="entry name" value="Methyltransf_11"/>
</dbReference>
<name>A0A563W2B5_9CYAN</name>
<dbReference type="PANTHER" id="PTHR44942:SF4">
    <property type="entry name" value="METHYLTRANSFERASE TYPE 11 DOMAIN-CONTAINING PROTEIN"/>
    <property type="match status" value="1"/>
</dbReference>
<proteinExistence type="inferred from homology"/>
<evidence type="ECO:0000256" key="2">
    <source>
        <dbReference type="ARBA" id="ARBA00022603"/>
    </source>
</evidence>
<evidence type="ECO:0000313" key="5">
    <source>
        <dbReference type="EMBL" id="VEP17785.1"/>
    </source>
</evidence>
<dbReference type="PANTHER" id="PTHR44942">
    <property type="entry name" value="METHYLTRANSF_11 DOMAIN-CONTAINING PROTEIN"/>
    <property type="match status" value="1"/>
</dbReference>
<comment type="similarity">
    <text evidence="1">Belongs to the methyltransferase superfamily.</text>
</comment>
<dbReference type="GO" id="GO:0032259">
    <property type="term" value="P:methylation"/>
    <property type="evidence" value="ECO:0007669"/>
    <property type="project" value="UniProtKB-KW"/>
</dbReference>
<dbReference type="Pfam" id="PF08241">
    <property type="entry name" value="Methyltransf_11"/>
    <property type="match status" value="1"/>
</dbReference>
<keyword evidence="2 5" id="KW-0489">Methyltransferase</keyword>
<organism evidence="5 6">
    <name type="scientific">Hyella patelloides LEGE 07179</name>
    <dbReference type="NCBI Taxonomy" id="945734"/>
    <lineage>
        <taxon>Bacteria</taxon>
        <taxon>Bacillati</taxon>
        <taxon>Cyanobacteriota</taxon>
        <taxon>Cyanophyceae</taxon>
        <taxon>Pleurocapsales</taxon>
        <taxon>Hyellaceae</taxon>
        <taxon>Hyella</taxon>
    </lineage>
</organism>
<reference evidence="5 6" key="1">
    <citation type="submission" date="2019-01" db="EMBL/GenBank/DDBJ databases">
        <authorList>
            <person name="Brito A."/>
        </authorList>
    </citation>
    <scope>NUCLEOTIDE SEQUENCE [LARGE SCALE GENOMIC DNA]</scope>
    <source>
        <strain evidence="5">1</strain>
    </source>
</reference>
<dbReference type="SUPFAM" id="SSF53335">
    <property type="entry name" value="S-adenosyl-L-methionine-dependent methyltransferases"/>
    <property type="match status" value="1"/>
</dbReference>
<dbReference type="Gene3D" id="3.40.50.150">
    <property type="entry name" value="Vaccinia Virus protein VP39"/>
    <property type="match status" value="1"/>
</dbReference>
<keyword evidence="3 5" id="KW-0808">Transferase</keyword>
<feature type="domain" description="Methyltransferase type 11" evidence="4">
    <location>
        <begin position="45"/>
        <end position="133"/>
    </location>
</feature>
<dbReference type="RefSeq" id="WP_222427399.1">
    <property type="nucleotide sequence ID" value="NZ_LR214375.1"/>
</dbReference>
<protein>
    <submittedName>
        <fullName evidence="5">Methyltransferase type 11</fullName>
    </submittedName>
</protein>
<gene>
    <name evidence="5" type="ORF">H1P_6430001</name>
</gene>
<dbReference type="CDD" id="cd02440">
    <property type="entry name" value="AdoMet_MTases"/>
    <property type="match status" value="1"/>
</dbReference>
<evidence type="ECO:0000259" key="4">
    <source>
        <dbReference type="Pfam" id="PF08241"/>
    </source>
</evidence>
<dbReference type="InterPro" id="IPR029063">
    <property type="entry name" value="SAM-dependent_MTases_sf"/>
</dbReference>
<dbReference type="Proteomes" id="UP000320055">
    <property type="component" value="Unassembled WGS sequence"/>
</dbReference>
<evidence type="ECO:0000256" key="3">
    <source>
        <dbReference type="ARBA" id="ARBA00022679"/>
    </source>
</evidence>
<dbReference type="AlphaFoldDB" id="A0A563W2B5"/>
<keyword evidence="6" id="KW-1185">Reference proteome</keyword>
<dbReference type="InterPro" id="IPR051052">
    <property type="entry name" value="Diverse_substrate_MTase"/>
</dbReference>
<dbReference type="GO" id="GO:0008757">
    <property type="term" value="F:S-adenosylmethionine-dependent methyltransferase activity"/>
    <property type="evidence" value="ECO:0007669"/>
    <property type="project" value="InterPro"/>
</dbReference>
<sequence length="263" mass="29813">MKQPSTNCIFSEVSSEYATYRASYSQFAIDKILEGLDNPSQLVTVDIGAGTGIGSRQLAERGLKVIAIEPDLAMIQVATPHPLIEFQEGTAEVTQLPDKTADLVTCFTAFHWFDFEHSLREFQRILKPSGKLALVWNHWDTRDSFSRQYKKLVRRAGRQGKARVTPYDDFPSGLVKAARILLLWNTCLIPNFQNVSRYKFAHQQTVDLAELIGCASSYSFPLKEKIRQQLVTDLKSLIDRNQATHRLVYKTTLFLAEPKTKVS</sequence>
<evidence type="ECO:0000256" key="1">
    <source>
        <dbReference type="ARBA" id="ARBA00008361"/>
    </source>
</evidence>
<dbReference type="EMBL" id="CAACVJ010000605">
    <property type="protein sequence ID" value="VEP17785.1"/>
    <property type="molecule type" value="Genomic_DNA"/>
</dbReference>
<evidence type="ECO:0000313" key="6">
    <source>
        <dbReference type="Proteomes" id="UP000320055"/>
    </source>
</evidence>